<evidence type="ECO:0000259" key="16">
    <source>
        <dbReference type="PROSITE" id="PS50059"/>
    </source>
</evidence>
<dbReference type="PROSITE" id="PS50059">
    <property type="entry name" value="FKBP_PPIASE"/>
    <property type="match status" value="1"/>
</dbReference>
<dbReference type="InterPro" id="IPR036611">
    <property type="entry name" value="Trigger_fac_ribosome-bd_sf"/>
</dbReference>
<comment type="similarity">
    <text evidence="2 12 14">Belongs to the FKBP-type PPIase family. Tig subfamily.</text>
</comment>
<dbReference type="OrthoDB" id="9767721at2"/>
<name>A0A1I3AY80_9FIRM</name>
<evidence type="ECO:0000256" key="3">
    <source>
        <dbReference type="ARBA" id="ARBA00013194"/>
    </source>
</evidence>
<feature type="domain" description="PPIase FKBP-type" evidence="16">
    <location>
        <begin position="163"/>
        <end position="248"/>
    </location>
</feature>
<evidence type="ECO:0000256" key="8">
    <source>
        <dbReference type="ARBA" id="ARBA00023235"/>
    </source>
</evidence>
<dbReference type="PANTHER" id="PTHR30560">
    <property type="entry name" value="TRIGGER FACTOR CHAPERONE AND PEPTIDYL-PROLYL CIS/TRANS ISOMERASE"/>
    <property type="match status" value="1"/>
</dbReference>
<dbReference type="GO" id="GO:0015031">
    <property type="term" value="P:protein transport"/>
    <property type="evidence" value="ECO:0007669"/>
    <property type="project" value="UniProtKB-UniRule"/>
</dbReference>
<feature type="coiled-coil region" evidence="15">
    <location>
        <begin position="261"/>
        <end position="288"/>
    </location>
</feature>
<evidence type="ECO:0000256" key="13">
    <source>
        <dbReference type="PROSITE-ProRule" id="PRU00277"/>
    </source>
</evidence>
<dbReference type="SUPFAM" id="SSF109998">
    <property type="entry name" value="Triger factor/SurA peptide-binding domain-like"/>
    <property type="match status" value="1"/>
</dbReference>
<dbReference type="InterPro" id="IPR046357">
    <property type="entry name" value="PPIase_dom_sf"/>
</dbReference>
<dbReference type="Gene3D" id="3.30.70.1050">
    <property type="entry name" value="Trigger factor ribosome-binding domain"/>
    <property type="match status" value="1"/>
</dbReference>
<dbReference type="InterPro" id="IPR037041">
    <property type="entry name" value="Trigger_fac_C_sf"/>
</dbReference>
<dbReference type="GO" id="GO:0044183">
    <property type="term" value="F:protein folding chaperone"/>
    <property type="evidence" value="ECO:0007669"/>
    <property type="project" value="TreeGrafter"/>
</dbReference>
<evidence type="ECO:0000313" key="18">
    <source>
        <dbReference type="Proteomes" id="UP000199287"/>
    </source>
</evidence>
<dbReference type="InterPro" id="IPR005215">
    <property type="entry name" value="Trig_fac"/>
</dbReference>
<dbReference type="Proteomes" id="UP000199287">
    <property type="component" value="Unassembled WGS sequence"/>
</dbReference>
<dbReference type="PIRSF" id="PIRSF003095">
    <property type="entry name" value="Trigger_factor"/>
    <property type="match status" value="1"/>
</dbReference>
<evidence type="ECO:0000256" key="11">
    <source>
        <dbReference type="ARBA" id="ARBA00029986"/>
    </source>
</evidence>
<keyword evidence="12" id="KW-0963">Cytoplasm</keyword>
<evidence type="ECO:0000256" key="10">
    <source>
        <dbReference type="ARBA" id="ARBA00024849"/>
    </source>
</evidence>
<evidence type="ECO:0000256" key="9">
    <source>
        <dbReference type="ARBA" id="ARBA00023306"/>
    </source>
</evidence>
<dbReference type="Pfam" id="PF05698">
    <property type="entry name" value="Trigger_C"/>
    <property type="match status" value="1"/>
</dbReference>
<evidence type="ECO:0000256" key="4">
    <source>
        <dbReference type="ARBA" id="ARBA00016902"/>
    </source>
</evidence>
<comment type="catalytic activity">
    <reaction evidence="1 12 13">
        <text>[protein]-peptidylproline (omega=180) = [protein]-peptidylproline (omega=0)</text>
        <dbReference type="Rhea" id="RHEA:16237"/>
        <dbReference type="Rhea" id="RHEA-COMP:10747"/>
        <dbReference type="Rhea" id="RHEA-COMP:10748"/>
        <dbReference type="ChEBI" id="CHEBI:83833"/>
        <dbReference type="ChEBI" id="CHEBI:83834"/>
        <dbReference type="EC" id="5.2.1.8"/>
    </reaction>
</comment>
<proteinExistence type="inferred from homology"/>
<dbReference type="GO" id="GO:0051083">
    <property type="term" value="P:'de novo' cotranslational protein folding"/>
    <property type="evidence" value="ECO:0007669"/>
    <property type="project" value="TreeGrafter"/>
</dbReference>
<dbReference type="InterPro" id="IPR027304">
    <property type="entry name" value="Trigger_fact/SurA_dom_sf"/>
</dbReference>
<gene>
    <name evidence="12" type="primary">tig</name>
    <name evidence="17" type="ORF">SAMN05192551_101472</name>
</gene>
<evidence type="ECO:0000256" key="12">
    <source>
        <dbReference type="HAMAP-Rule" id="MF_00303"/>
    </source>
</evidence>
<keyword evidence="7 12" id="KW-0143">Chaperone</keyword>
<keyword evidence="18" id="KW-1185">Reference proteome</keyword>
<dbReference type="Gene3D" id="1.10.3120.10">
    <property type="entry name" value="Trigger factor, C-terminal domain"/>
    <property type="match status" value="1"/>
</dbReference>
<protein>
    <recommendedName>
        <fullName evidence="4 12">Trigger factor</fullName>
        <shortName evidence="12">TF</shortName>
        <ecNumber evidence="3 12">5.2.1.8</ecNumber>
    </recommendedName>
    <alternativeName>
        <fullName evidence="11 12">PPIase</fullName>
    </alternativeName>
</protein>
<evidence type="ECO:0000256" key="15">
    <source>
        <dbReference type="SAM" id="Coils"/>
    </source>
</evidence>
<dbReference type="PANTHER" id="PTHR30560:SF3">
    <property type="entry name" value="TRIGGER FACTOR-LIKE PROTEIN TIG, CHLOROPLASTIC"/>
    <property type="match status" value="1"/>
</dbReference>
<keyword evidence="8 12" id="KW-0413">Isomerase</keyword>
<dbReference type="GO" id="GO:0051301">
    <property type="term" value="P:cell division"/>
    <property type="evidence" value="ECO:0007669"/>
    <property type="project" value="UniProtKB-KW"/>
</dbReference>
<evidence type="ECO:0000256" key="14">
    <source>
        <dbReference type="RuleBase" id="RU003914"/>
    </source>
</evidence>
<dbReference type="Pfam" id="PF05697">
    <property type="entry name" value="Trigger_N"/>
    <property type="match status" value="1"/>
</dbReference>
<dbReference type="EMBL" id="FOQA01000001">
    <property type="protein sequence ID" value="SFH54984.1"/>
    <property type="molecule type" value="Genomic_DNA"/>
</dbReference>
<dbReference type="FunFam" id="3.10.50.40:FF:000001">
    <property type="entry name" value="Trigger factor"/>
    <property type="match status" value="1"/>
</dbReference>
<dbReference type="GO" id="GO:0005737">
    <property type="term" value="C:cytoplasm"/>
    <property type="evidence" value="ECO:0007669"/>
    <property type="project" value="UniProtKB-SubCell"/>
</dbReference>
<dbReference type="InterPro" id="IPR008881">
    <property type="entry name" value="Trigger_fac_ribosome-bd_bac"/>
</dbReference>
<comment type="subcellular location">
    <subcellularLocation>
        <location evidence="12">Cytoplasm</location>
    </subcellularLocation>
    <text evidence="12">About half TF is bound to the ribosome near the polypeptide exit tunnel while the other half is free in the cytoplasm.</text>
</comment>
<dbReference type="InterPro" id="IPR008880">
    <property type="entry name" value="Trigger_fac_C"/>
</dbReference>
<dbReference type="SUPFAM" id="SSF54534">
    <property type="entry name" value="FKBP-like"/>
    <property type="match status" value="1"/>
</dbReference>
<sequence length="444" mass="50720">MSSEIVKREGNCISLKIVVSPEEFEKAINKAYSKMKSKFNIPGFRKGKAPRKIVEMNYGVEVFYEEAINVSFPEAYEKALEEHNLDPVDQPEVDIEKLEKGEDVIFLADIEIMPDVLVEGYKGVEVEKKIYPVKEEAVEKELKQMQEKNVRMIAIEDRPVQENDTVTFDFEGSIDGEVFEGGKAEKHTLEIGSGQFIPGFEEKMVGLKPGEESTIQVTFPEDYQAENLAGKEADFKIKIHEVKEKEFPEIDDEFAKDVSEFDTLEELKADIRKKLEEQSEQRTEQELRASVIEKVTEKVSVDIPKAVIERQVNQMLQDFNQQMMSQGIGLDMYYQMTGSSEEDLKEKMRPDAEKTVKDQLVLDKITEIEKIEASDEEVEAEIAKIAEQYNQDVSDFKQKVAQHGNKVFADNVVLRKTIDFLTENAAIKEVVENTEDAAEEKQAE</sequence>
<dbReference type="Gene3D" id="3.10.50.40">
    <property type="match status" value="1"/>
</dbReference>
<organism evidence="17 18">
    <name type="scientific">Tindallia magadiensis</name>
    <dbReference type="NCBI Taxonomy" id="69895"/>
    <lineage>
        <taxon>Bacteria</taxon>
        <taxon>Bacillati</taxon>
        <taxon>Bacillota</taxon>
        <taxon>Clostridia</taxon>
        <taxon>Peptostreptococcales</taxon>
        <taxon>Tindalliaceae</taxon>
        <taxon>Tindallia</taxon>
    </lineage>
</organism>
<dbReference type="HAMAP" id="MF_00303">
    <property type="entry name" value="Trigger_factor_Tig"/>
    <property type="match status" value="1"/>
</dbReference>
<keyword evidence="6 12" id="KW-0697">Rotamase</keyword>
<evidence type="ECO:0000256" key="5">
    <source>
        <dbReference type="ARBA" id="ARBA00022618"/>
    </source>
</evidence>
<dbReference type="InterPro" id="IPR001179">
    <property type="entry name" value="PPIase_FKBP_dom"/>
</dbReference>
<reference evidence="18" key="1">
    <citation type="submission" date="2016-10" db="EMBL/GenBank/DDBJ databases">
        <authorList>
            <person name="Varghese N."/>
            <person name="Submissions S."/>
        </authorList>
    </citation>
    <scope>NUCLEOTIDE SEQUENCE [LARGE SCALE GENOMIC DNA]</scope>
    <source>
        <strain evidence="18">Z-7934</strain>
    </source>
</reference>
<dbReference type="STRING" id="69895.SAMN05192551_101472"/>
<evidence type="ECO:0000256" key="6">
    <source>
        <dbReference type="ARBA" id="ARBA00023110"/>
    </source>
</evidence>
<keyword evidence="9 12" id="KW-0131">Cell cycle</keyword>
<evidence type="ECO:0000256" key="1">
    <source>
        <dbReference type="ARBA" id="ARBA00000971"/>
    </source>
</evidence>
<comment type="function">
    <text evidence="10 12">Involved in protein export. Acts as a chaperone by maintaining the newly synthesized protein in an open conformation. Functions as a peptidyl-prolyl cis-trans isomerase.</text>
</comment>
<comment type="domain">
    <text evidence="12">Consists of 3 domains; the N-terminus binds the ribosome, the middle domain has PPIase activity, while the C-terminus has intrinsic chaperone activity on its own.</text>
</comment>
<dbReference type="SUPFAM" id="SSF102735">
    <property type="entry name" value="Trigger factor ribosome-binding domain"/>
    <property type="match status" value="1"/>
</dbReference>
<accession>A0A1I3AY80</accession>
<dbReference type="GO" id="GO:0043335">
    <property type="term" value="P:protein unfolding"/>
    <property type="evidence" value="ECO:0007669"/>
    <property type="project" value="TreeGrafter"/>
</dbReference>
<evidence type="ECO:0000313" key="17">
    <source>
        <dbReference type="EMBL" id="SFH54984.1"/>
    </source>
</evidence>
<dbReference type="EC" id="5.2.1.8" evidence="3 12"/>
<evidence type="ECO:0000256" key="2">
    <source>
        <dbReference type="ARBA" id="ARBA00005464"/>
    </source>
</evidence>
<dbReference type="NCBIfam" id="TIGR00115">
    <property type="entry name" value="tig"/>
    <property type="match status" value="1"/>
</dbReference>
<dbReference type="AlphaFoldDB" id="A0A1I3AY80"/>
<keyword evidence="15" id="KW-0175">Coiled coil</keyword>
<dbReference type="Pfam" id="PF00254">
    <property type="entry name" value="FKBP_C"/>
    <property type="match status" value="1"/>
</dbReference>
<dbReference type="RefSeq" id="WP_093369248.1">
    <property type="nucleotide sequence ID" value="NZ_FOQA01000001.1"/>
</dbReference>
<dbReference type="GO" id="GO:0003755">
    <property type="term" value="F:peptidyl-prolyl cis-trans isomerase activity"/>
    <property type="evidence" value="ECO:0007669"/>
    <property type="project" value="UniProtKB-UniRule"/>
</dbReference>
<keyword evidence="5 12" id="KW-0132">Cell division</keyword>
<evidence type="ECO:0000256" key="7">
    <source>
        <dbReference type="ARBA" id="ARBA00023186"/>
    </source>
</evidence>
<dbReference type="GO" id="GO:0043022">
    <property type="term" value="F:ribosome binding"/>
    <property type="evidence" value="ECO:0007669"/>
    <property type="project" value="TreeGrafter"/>
</dbReference>